<dbReference type="Proteomes" id="UP000239997">
    <property type="component" value="Unassembled WGS sequence"/>
</dbReference>
<organism evidence="1 3">
    <name type="scientific">Nonlabens ulvanivorans</name>
    <name type="common">Persicivirga ulvanivorans</name>
    <dbReference type="NCBI Taxonomy" id="906888"/>
    <lineage>
        <taxon>Bacteria</taxon>
        <taxon>Pseudomonadati</taxon>
        <taxon>Bacteroidota</taxon>
        <taxon>Flavobacteriia</taxon>
        <taxon>Flavobacteriales</taxon>
        <taxon>Flavobacteriaceae</taxon>
        <taxon>Nonlabens</taxon>
    </lineage>
</organism>
<dbReference type="EMBL" id="PVNA01000028">
    <property type="protein sequence ID" value="PRX08463.1"/>
    <property type="molecule type" value="Genomic_DNA"/>
</dbReference>
<accession>A0A084JYG6</accession>
<dbReference type="Pfam" id="PF24716">
    <property type="entry name" value="WapI"/>
    <property type="match status" value="1"/>
</dbReference>
<proteinExistence type="predicted"/>
<keyword evidence="4" id="KW-1185">Reference proteome</keyword>
<gene>
    <name evidence="1" type="ORF">IL45_03875</name>
    <name evidence="2" type="ORF">LY02_02922</name>
</gene>
<dbReference type="InterPro" id="IPR056510">
    <property type="entry name" value="WapI"/>
</dbReference>
<dbReference type="AlphaFoldDB" id="A0A084JYG6"/>
<dbReference type="EMBL" id="JPJI01000024">
    <property type="protein sequence ID" value="KEZ94000.1"/>
    <property type="molecule type" value="Genomic_DNA"/>
</dbReference>
<evidence type="ECO:0000313" key="3">
    <source>
        <dbReference type="Proteomes" id="UP000028531"/>
    </source>
</evidence>
<evidence type="ECO:0000313" key="2">
    <source>
        <dbReference type="EMBL" id="PRX08463.1"/>
    </source>
</evidence>
<reference evidence="1 3" key="1">
    <citation type="submission" date="2014-07" db="EMBL/GenBank/DDBJ databases">
        <title>Draft genome sequence of Nonlabens ulvanivorans, an ulvan degrading bacterium.</title>
        <authorList>
            <person name="Kopel M."/>
            <person name="Helbert W."/>
            <person name="Henrissat B."/>
            <person name="Doniger T."/>
            <person name="Banin E."/>
        </authorList>
    </citation>
    <scope>NUCLEOTIDE SEQUENCE [LARGE SCALE GENOMIC DNA]</scope>
    <source>
        <strain evidence="1 3">PLR</strain>
    </source>
</reference>
<dbReference type="RefSeq" id="WP_036580553.1">
    <property type="nucleotide sequence ID" value="NZ_JPJI01000024.1"/>
</dbReference>
<reference evidence="2 4" key="2">
    <citation type="submission" date="2018-03" db="EMBL/GenBank/DDBJ databases">
        <title>Genomic Encyclopedia of Archaeal and Bacterial Type Strains, Phase II (KMG-II): from individual species to whole genera.</title>
        <authorList>
            <person name="Goeker M."/>
        </authorList>
    </citation>
    <scope>NUCLEOTIDE SEQUENCE [LARGE SCALE GENOMIC DNA]</scope>
    <source>
        <strain evidence="2 4">DSM 22727</strain>
    </source>
</reference>
<name>A0A084JYG6_NONUL</name>
<protein>
    <submittedName>
        <fullName evidence="1">Uncharacterized protein</fullName>
    </submittedName>
</protein>
<evidence type="ECO:0000313" key="1">
    <source>
        <dbReference type="EMBL" id="KEZ94000.1"/>
    </source>
</evidence>
<sequence>MIFKGIDNQTVEFKITNYEFPENTTCEYDSNWLLIYLNINSKCGKWKTIDPALLTEEVKEIIKWFEKLSNNIKPESKRLTFIEPNIEFELTKFNESLKLVKIIFDLESRPKNADDKKEYYVECELNNIELKTISENLEKELNPFPTRGFE</sequence>
<comment type="caution">
    <text evidence="1">The sequence shown here is derived from an EMBL/GenBank/DDBJ whole genome shotgun (WGS) entry which is preliminary data.</text>
</comment>
<dbReference type="Proteomes" id="UP000028531">
    <property type="component" value="Unassembled WGS sequence"/>
</dbReference>
<evidence type="ECO:0000313" key="4">
    <source>
        <dbReference type="Proteomes" id="UP000239997"/>
    </source>
</evidence>
<dbReference type="OrthoDB" id="7210783at2"/>